<evidence type="ECO:0000256" key="5">
    <source>
        <dbReference type="ARBA" id="ARBA00022692"/>
    </source>
</evidence>
<dbReference type="AlphaFoldDB" id="A0A0F7SJ50"/>
<evidence type="ECO:0000256" key="8">
    <source>
        <dbReference type="ARBA" id="ARBA00022989"/>
    </source>
</evidence>
<feature type="compositionally biased region" description="Low complexity" evidence="10">
    <location>
        <begin position="814"/>
        <end position="832"/>
    </location>
</feature>
<protein>
    <recommendedName>
        <fullName evidence="3">dolichol kinase</fullName>
        <ecNumber evidence="3">2.7.1.108</ecNumber>
    </recommendedName>
</protein>
<dbReference type="PANTHER" id="PTHR13205">
    <property type="entry name" value="TRANSMEMBRANE PROTEIN 15-RELATED"/>
    <property type="match status" value="1"/>
</dbReference>
<keyword evidence="7" id="KW-0256">Endoplasmic reticulum</keyword>
<keyword evidence="5 11" id="KW-0812">Transmembrane</keyword>
<feature type="transmembrane region" description="Helical" evidence="11">
    <location>
        <begin position="689"/>
        <end position="712"/>
    </location>
</feature>
<feature type="region of interest" description="Disordered" evidence="10">
    <location>
        <begin position="812"/>
        <end position="836"/>
    </location>
</feature>
<feature type="transmembrane region" description="Helical" evidence="11">
    <location>
        <begin position="641"/>
        <end position="668"/>
    </location>
</feature>
<accession>A0A0F7SJ50</accession>
<evidence type="ECO:0000256" key="10">
    <source>
        <dbReference type="SAM" id="MobiDB-lite"/>
    </source>
</evidence>
<dbReference type="GO" id="GO:0004168">
    <property type="term" value="F:dolichol kinase activity"/>
    <property type="evidence" value="ECO:0007669"/>
    <property type="project" value="UniProtKB-EC"/>
</dbReference>
<feature type="region of interest" description="Disordered" evidence="10">
    <location>
        <begin position="1"/>
        <end position="157"/>
    </location>
</feature>
<dbReference type="EC" id="2.7.1.108" evidence="3"/>
<evidence type="ECO:0000256" key="4">
    <source>
        <dbReference type="ARBA" id="ARBA00022679"/>
    </source>
</evidence>
<dbReference type="InterPro" id="IPR032974">
    <property type="entry name" value="Polypren_kinase"/>
</dbReference>
<feature type="compositionally biased region" description="Low complexity" evidence="10">
    <location>
        <begin position="63"/>
        <end position="76"/>
    </location>
</feature>
<keyword evidence="6 12" id="KW-0418">Kinase</keyword>
<keyword evidence="8 11" id="KW-1133">Transmembrane helix</keyword>
<evidence type="ECO:0000256" key="6">
    <source>
        <dbReference type="ARBA" id="ARBA00022777"/>
    </source>
</evidence>
<dbReference type="EMBL" id="LN483167">
    <property type="protein sequence ID" value="CDZ97349.1"/>
    <property type="molecule type" value="Genomic_DNA"/>
</dbReference>
<feature type="transmembrane region" description="Helical" evidence="11">
    <location>
        <begin position="388"/>
        <end position="407"/>
    </location>
</feature>
<evidence type="ECO:0000256" key="1">
    <source>
        <dbReference type="ARBA" id="ARBA00004477"/>
    </source>
</evidence>
<organism evidence="12">
    <name type="scientific">Phaffia rhodozyma</name>
    <name type="common">Yeast</name>
    <name type="synonym">Xanthophyllomyces dendrorhous</name>
    <dbReference type="NCBI Taxonomy" id="264483"/>
    <lineage>
        <taxon>Eukaryota</taxon>
        <taxon>Fungi</taxon>
        <taxon>Dikarya</taxon>
        <taxon>Basidiomycota</taxon>
        <taxon>Agaricomycotina</taxon>
        <taxon>Tremellomycetes</taxon>
        <taxon>Cystofilobasidiales</taxon>
        <taxon>Mrakiaceae</taxon>
        <taxon>Phaffia</taxon>
    </lineage>
</organism>
<evidence type="ECO:0000313" key="12">
    <source>
        <dbReference type="EMBL" id="CDZ97349.1"/>
    </source>
</evidence>
<keyword evidence="4" id="KW-0808">Transferase</keyword>
<name>A0A0F7SJ50_PHARH</name>
<feature type="transmembrane region" description="Helical" evidence="11">
    <location>
        <begin position="857"/>
        <end position="881"/>
    </location>
</feature>
<feature type="transmembrane region" description="Helical" evidence="11">
    <location>
        <begin position="922"/>
        <end position="939"/>
    </location>
</feature>
<comment type="similarity">
    <text evidence="2">Belongs to the polyprenol kinase family.</text>
</comment>
<feature type="transmembrane region" description="Helical" evidence="11">
    <location>
        <begin position="463"/>
        <end position="480"/>
    </location>
</feature>
<proteinExistence type="inferred from homology"/>
<feature type="transmembrane region" description="Helical" evidence="11">
    <location>
        <begin position="259"/>
        <end position="277"/>
    </location>
</feature>
<feature type="transmembrane region" description="Helical" evidence="11">
    <location>
        <begin position="732"/>
        <end position="753"/>
    </location>
</feature>
<evidence type="ECO:0000256" key="7">
    <source>
        <dbReference type="ARBA" id="ARBA00022824"/>
    </source>
</evidence>
<keyword evidence="9 11" id="KW-0472">Membrane</keyword>
<feature type="transmembrane region" description="Helical" evidence="11">
    <location>
        <begin position="538"/>
        <end position="561"/>
    </location>
</feature>
<dbReference type="PANTHER" id="PTHR13205:SF15">
    <property type="entry name" value="DOLICHOL KINASE"/>
    <property type="match status" value="1"/>
</dbReference>
<feature type="compositionally biased region" description="Polar residues" evidence="10">
    <location>
        <begin position="180"/>
        <end position="191"/>
    </location>
</feature>
<feature type="region of interest" description="Disordered" evidence="10">
    <location>
        <begin position="331"/>
        <end position="359"/>
    </location>
</feature>
<feature type="region of interest" description="Disordered" evidence="10">
    <location>
        <begin position="177"/>
        <end position="202"/>
    </location>
</feature>
<comment type="subcellular location">
    <subcellularLocation>
        <location evidence="1">Endoplasmic reticulum membrane</location>
        <topology evidence="1">Multi-pass membrane protein</topology>
    </subcellularLocation>
</comment>
<feature type="transmembrane region" description="Helical" evidence="11">
    <location>
        <begin position="945"/>
        <end position="964"/>
    </location>
</feature>
<feature type="transmembrane region" description="Helical" evidence="11">
    <location>
        <begin position="985"/>
        <end position="1004"/>
    </location>
</feature>
<evidence type="ECO:0000256" key="9">
    <source>
        <dbReference type="ARBA" id="ARBA00023136"/>
    </source>
</evidence>
<reference evidence="12" key="1">
    <citation type="submission" date="2014-08" db="EMBL/GenBank/DDBJ databases">
        <authorList>
            <person name="Sharma Rahul"/>
            <person name="Thines Marco"/>
        </authorList>
    </citation>
    <scope>NUCLEOTIDE SEQUENCE</scope>
</reference>
<dbReference type="GO" id="GO:0005789">
    <property type="term" value="C:endoplasmic reticulum membrane"/>
    <property type="evidence" value="ECO:0007669"/>
    <property type="project" value="UniProtKB-SubCell"/>
</dbReference>
<feature type="transmembrane region" description="Helical" evidence="11">
    <location>
        <begin position="893"/>
        <end position="910"/>
    </location>
</feature>
<sequence length="1047" mass="113213">MADAPTISASNKTKRFHPSSLHAKPTGNGHIRIPSPAPSSPSTQASSSSDEEDHSPPLRRNAGSQGSSDGKSGGLSQRKSSTIPGPKLNHGHSHGRTHGYKVGSRAQSVSTRRGSTNHQVNHTPDPSGSHVRWTTGDTSAADREGGSTSDDLESPLNKLSDPIHAWLPGQRRSSGLLPDTSWSNFTGQSNARIPRSADSPPLRASMELQPNSTSKAAAVSRFKGVANLLAGSRPRHPFTAQPSSAIFPLNFSGFQLTRAWGEAILVVTPVLGAAVGLYCEGGDEDRYKVLELLTIVALSIVYVVYRPFSVTSVPPPTSPTVNTVSITTAATIPPSSSSRHRAHSPSRETHNLHPSSKSTFSSATYAGLQGFVWGTDERNYRDCPDDGALIALLFGPLLSASLLLSTLHQLSNDKLTFALPAGWLIEPPVVLSVNTSAPLSPCAVLTSNPRTALEALAKSRRSLVSLSTVISLVLLLHLLLSRRREQQHLLKSSINQSVPGGVTESHPSRRIGKFSEKGSETKLSHWVPKSEWRRTGSVVALAFGVSLFLGILQGFMSHFGIFLWDSVSVIDIFLSSLFHQFSMYVCVRLARKGFTLGELGIVSQFSTALFMETINLTRARVSLRFLTTAYFQTYRLPTPLLIFQLALLPGSFLVGILLSPLLVLSRYISQRPVRRLRYPEQKERQRKALAAGFYGGTILIVGGAVGTWTRWQLGWRDPWVWVVLWTVSGQRWWTRLALLGYWGLLAVISVGGWEMQLTKARKRGPWSGISGPGSRQGIVSAVGGARTGSPAGINESPVERSREKTRGDIVDEAGTVGKGSTSSGVTPSGGSTEPVGSGYREMIGRVPVLSLNGRRKFFHGLAVLMFVPGLYVDPAFTHLAFSFAFASFVFVEYIRYFALYPFGASVHLFLNEFLDHKDSGTAILSHFYLLTGCAMGAWLESPSPILSYVGVLTLGIGDAIASVVGRSIGKRRWSFSSGKTIEGSMAFFVGVYGPALILRLFGIIETLNYLPFALSVVLSCLLEALSFQNDNLILPLYAWSVGCILGV</sequence>
<evidence type="ECO:0000256" key="11">
    <source>
        <dbReference type="SAM" id="Phobius"/>
    </source>
</evidence>
<feature type="compositionally biased region" description="Basic residues" evidence="10">
    <location>
        <begin position="89"/>
        <end position="99"/>
    </location>
</feature>
<dbReference type="GO" id="GO:0043048">
    <property type="term" value="P:dolichyl monophosphate biosynthetic process"/>
    <property type="evidence" value="ECO:0007669"/>
    <property type="project" value="TreeGrafter"/>
</dbReference>
<evidence type="ECO:0000256" key="2">
    <source>
        <dbReference type="ARBA" id="ARBA00010794"/>
    </source>
</evidence>
<feature type="compositionally biased region" description="Polar residues" evidence="10">
    <location>
        <begin position="105"/>
        <end position="126"/>
    </location>
</feature>
<evidence type="ECO:0000256" key="3">
    <source>
        <dbReference type="ARBA" id="ARBA00012132"/>
    </source>
</evidence>